<evidence type="ECO:0000256" key="5">
    <source>
        <dbReference type="ARBA" id="ARBA00022755"/>
    </source>
</evidence>
<dbReference type="SUPFAM" id="SSF56235">
    <property type="entry name" value="N-terminal nucleophile aminohydrolases (Ntn hydrolases)"/>
    <property type="match status" value="1"/>
</dbReference>
<evidence type="ECO:0000256" key="3">
    <source>
        <dbReference type="ARBA" id="ARBA00022676"/>
    </source>
</evidence>
<dbReference type="GO" id="GO:0000287">
    <property type="term" value="F:magnesium ion binding"/>
    <property type="evidence" value="ECO:0007669"/>
    <property type="project" value="UniProtKB-UniRule"/>
</dbReference>
<feature type="active site" description="Nucleophile" evidence="7 9">
    <location>
        <position position="13"/>
    </location>
</feature>
<evidence type="ECO:0000256" key="7">
    <source>
        <dbReference type="HAMAP-Rule" id="MF_01931"/>
    </source>
</evidence>
<dbReference type="HAMAP" id="MF_01931">
    <property type="entry name" value="PurF"/>
    <property type="match status" value="1"/>
</dbReference>
<evidence type="ECO:0000256" key="1">
    <source>
        <dbReference type="ARBA" id="ARBA00005209"/>
    </source>
</evidence>
<dbReference type="PIRSF" id="PIRSF000485">
    <property type="entry name" value="Amd_phspho_trans"/>
    <property type="match status" value="1"/>
</dbReference>
<dbReference type="EMBL" id="LO017727">
    <property type="protein sequence ID" value="CRH07858.1"/>
    <property type="molecule type" value="Genomic_DNA"/>
</dbReference>
<feature type="domain" description="Glutamine amidotransferase type-2" evidence="12">
    <location>
        <begin position="13"/>
        <end position="233"/>
    </location>
</feature>
<feature type="binding site" evidence="7 10">
    <location>
        <position position="296"/>
    </location>
    <ligand>
        <name>Mg(2+)</name>
        <dbReference type="ChEBI" id="CHEBI:18420"/>
    </ligand>
</feature>
<dbReference type="CDD" id="cd06223">
    <property type="entry name" value="PRTases_typeI"/>
    <property type="match status" value="1"/>
</dbReference>
<feature type="binding site" evidence="7 11">
    <location>
        <position position="449"/>
    </location>
    <ligand>
        <name>[4Fe-4S] cluster</name>
        <dbReference type="ChEBI" id="CHEBI:49883"/>
    </ligand>
</feature>
<evidence type="ECO:0000256" key="6">
    <source>
        <dbReference type="ARBA" id="ARBA00022962"/>
    </source>
</evidence>
<evidence type="ECO:0000256" key="4">
    <source>
        <dbReference type="ARBA" id="ARBA00022679"/>
    </source>
</evidence>
<dbReference type="EC" id="2.4.2.14" evidence="7"/>
<dbReference type="PANTHER" id="PTHR11907">
    <property type="entry name" value="AMIDOPHOSPHORIBOSYLTRANSFERASE"/>
    <property type="match status" value="1"/>
</dbReference>
<dbReference type="InterPro" id="IPR035584">
    <property type="entry name" value="PurF_N"/>
</dbReference>
<dbReference type="InterPro" id="IPR029057">
    <property type="entry name" value="PRTase-like"/>
</dbReference>
<dbReference type="Pfam" id="PF00156">
    <property type="entry name" value="Pribosyltran"/>
    <property type="match status" value="1"/>
</dbReference>
<evidence type="ECO:0000256" key="8">
    <source>
        <dbReference type="PIRNR" id="PIRNR000485"/>
    </source>
</evidence>
<evidence type="ECO:0000256" key="10">
    <source>
        <dbReference type="PIRSR" id="PIRSR000485-2"/>
    </source>
</evidence>
<keyword evidence="4 7" id="KW-0808">Transferase</keyword>
<protein>
    <recommendedName>
        <fullName evidence="7">Amidophosphoribosyltransferase</fullName>
        <shortName evidence="7">ATase</shortName>
        <ecNumber evidence="7">2.4.2.14</ecNumber>
    </recommendedName>
    <alternativeName>
        <fullName evidence="7">Glutamine phosphoribosylpyrophosphate amidotransferase</fullName>
        <shortName evidence="7">GPATase</shortName>
    </alternativeName>
</protein>
<keyword evidence="7" id="KW-0004">4Fe-4S</keyword>
<reference evidence="13" key="1">
    <citation type="submission" date="2015-04" db="EMBL/GenBank/DDBJ databases">
        <authorList>
            <person name="Syromyatnikov M.Y."/>
            <person name="Popov V.N."/>
        </authorList>
    </citation>
    <scope>NUCLEOTIDE SEQUENCE</scope>
    <source>
        <strain evidence="13">MO-1</strain>
    </source>
</reference>
<evidence type="ECO:0000259" key="12">
    <source>
        <dbReference type="PROSITE" id="PS51278"/>
    </source>
</evidence>
<dbReference type="InterPro" id="IPR000836">
    <property type="entry name" value="PRTase_dom"/>
</dbReference>
<keyword evidence="7 10" id="KW-0479">Metal-binding</keyword>
<name>A0A1S7LMI9_MAGMO</name>
<feature type="binding site" evidence="7 11">
    <location>
        <position position="446"/>
    </location>
    <ligand>
        <name>[4Fe-4S] cluster</name>
        <dbReference type="ChEBI" id="CHEBI:49883"/>
    </ligand>
</feature>
<comment type="cofactor">
    <cofactor evidence="7 10">
        <name>Mg(2+)</name>
        <dbReference type="ChEBI" id="CHEBI:18420"/>
    </cofactor>
    <text evidence="7 10">Binds 1 Mg(2+) ion per subunit.</text>
</comment>
<organism evidence="13">
    <name type="scientific">Magnetococcus massalia (strain MO-1)</name>
    <dbReference type="NCBI Taxonomy" id="451514"/>
    <lineage>
        <taxon>Bacteria</taxon>
        <taxon>Pseudomonadati</taxon>
        <taxon>Pseudomonadota</taxon>
        <taxon>Magnetococcia</taxon>
        <taxon>Magnetococcales</taxon>
        <taxon>Magnetococcaceae</taxon>
        <taxon>Magnetococcus</taxon>
    </lineage>
</organism>
<keyword evidence="6 7" id="KW-0315">Glutamine amidotransferase</keyword>
<feature type="binding site" evidence="7 10">
    <location>
        <position position="359"/>
    </location>
    <ligand>
        <name>Mg(2+)</name>
        <dbReference type="ChEBI" id="CHEBI:18420"/>
    </ligand>
</feature>
<dbReference type="AlphaFoldDB" id="A0A1S7LMI9"/>
<dbReference type="NCBIfam" id="TIGR01134">
    <property type="entry name" value="purF"/>
    <property type="match status" value="1"/>
</dbReference>
<keyword evidence="3 7" id="KW-0328">Glycosyltransferase</keyword>
<comment type="similarity">
    <text evidence="2 7 8">In the C-terminal section; belongs to the purine/pyrimidine phosphoribosyltransferase family.</text>
</comment>
<keyword evidence="5 7" id="KW-0658">Purine biosynthesis</keyword>
<gene>
    <name evidence="7 13" type="primary">purF</name>
    <name evidence="13" type="ORF">MAGMO_3728</name>
</gene>
<dbReference type="InterPro" id="IPR029055">
    <property type="entry name" value="Ntn_hydrolases_N"/>
</dbReference>
<dbReference type="Gene3D" id="3.40.50.2020">
    <property type="match status" value="1"/>
</dbReference>
<evidence type="ECO:0000313" key="13">
    <source>
        <dbReference type="EMBL" id="CRH07858.1"/>
    </source>
</evidence>
<keyword evidence="7 10" id="KW-0460">Magnesium</keyword>
<dbReference type="PROSITE" id="PS51278">
    <property type="entry name" value="GATASE_TYPE_2"/>
    <property type="match status" value="1"/>
</dbReference>
<dbReference type="UniPathway" id="UPA00074">
    <property type="reaction ID" value="UER00124"/>
</dbReference>
<dbReference type="CDD" id="cd00715">
    <property type="entry name" value="GPATase_N"/>
    <property type="match status" value="1"/>
</dbReference>
<dbReference type="Gene3D" id="3.60.20.10">
    <property type="entry name" value="Glutamine Phosphoribosylpyrophosphate, subunit 1, domain 1"/>
    <property type="match status" value="1"/>
</dbReference>
<keyword evidence="7 11" id="KW-0408">Iron</keyword>
<evidence type="ECO:0000256" key="2">
    <source>
        <dbReference type="ARBA" id="ARBA00010138"/>
    </source>
</evidence>
<comment type="catalytic activity">
    <reaction evidence="7 8">
        <text>5-phospho-beta-D-ribosylamine + L-glutamate + diphosphate = 5-phospho-alpha-D-ribose 1-diphosphate + L-glutamine + H2O</text>
        <dbReference type="Rhea" id="RHEA:14905"/>
        <dbReference type="ChEBI" id="CHEBI:15377"/>
        <dbReference type="ChEBI" id="CHEBI:29985"/>
        <dbReference type="ChEBI" id="CHEBI:33019"/>
        <dbReference type="ChEBI" id="CHEBI:58017"/>
        <dbReference type="ChEBI" id="CHEBI:58359"/>
        <dbReference type="ChEBI" id="CHEBI:58681"/>
        <dbReference type="EC" id="2.4.2.14"/>
    </reaction>
</comment>
<feature type="binding site" evidence="7 11">
    <location>
        <position position="249"/>
    </location>
    <ligand>
        <name>[4Fe-4S] cluster</name>
        <dbReference type="ChEBI" id="CHEBI:49883"/>
    </ligand>
</feature>
<dbReference type="GO" id="GO:0051539">
    <property type="term" value="F:4 iron, 4 sulfur cluster binding"/>
    <property type="evidence" value="ECO:0007669"/>
    <property type="project" value="UniProtKB-KW"/>
</dbReference>
<comment type="function">
    <text evidence="7">Catalyzes the formation of phosphoribosylamine from phosphoribosylpyrophosphate (PRPP) and glutamine.</text>
</comment>
<dbReference type="GO" id="GO:0006189">
    <property type="term" value="P:'de novo' IMP biosynthetic process"/>
    <property type="evidence" value="ECO:0007669"/>
    <property type="project" value="UniProtKB-UniRule"/>
</dbReference>
<dbReference type="Pfam" id="PF13522">
    <property type="entry name" value="GATase_6"/>
    <property type="match status" value="1"/>
</dbReference>
<sequence>MSLEFSDHFHDECGVFGVYNHPEASNLTYLGLYALQHRGQESAGIVSVSDRIFHTSRGQGLVADQFKKRDLDALEGDKAIGHVRYSTTGGSLNTRNLQPLVVDTADGGLAIAHNGNLVNGIEMRRLLERRGSIFQSTMDTEVVVHLTALSRAESFSDRLVDALRQVRGAYAMLAMDANQVIAVRDPHGLRPLCLGKVGDGGIVVSSETCALNLIEAEFWRDVEPGEMIVIGPDGIHSFFPFKKEQKAFCVFEYIYFARPDSTIDGLNVYNARKMIGAKLAEESPVEADVIVPVPDSGVPSALGFSQASGIPFELGIIRNHYIGRTFIEPQQQIRHFGVKIKLNPTRSIFEGKRVVLVDDSVVRGTTSRKIVKMVRAAGAKEVHVRISSPPTTNPCYYGIDTPTRKELLAASHSVKEMCAYICADSLEYISMEGLYTALGSKRENFCDACFSGDYPLPFPTHDENEQLTLLKES</sequence>
<comment type="pathway">
    <text evidence="1 7 8">Purine metabolism; IMP biosynthesis via de novo pathway; N(1)-(5-phospho-D-ribosyl)glycinamide from 5-phospho-alpha-D-ribose 1-diphosphate: step 1/2.</text>
</comment>
<feature type="binding site" evidence="7 11">
    <location>
        <position position="395"/>
    </location>
    <ligand>
        <name>[4Fe-4S] cluster</name>
        <dbReference type="ChEBI" id="CHEBI:49883"/>
    </ligand>
</feature>
<evidence type="ECO:0000256" key="11">
    <source>
        <dbReference type="PIRSR" id="PIRSR000485-3"/>
    </source>
</evidence>
<dbReference type="InterPro" id="IPR005854">
    <property type="entry name" value="PurF"/>
</dbReference>
<dbReference type="InterPro" id="IPR017932">
    <property type="entry name" value="GATase_2_dom"/>
</dbReference>
<accession>A0A1S7LMI9</accession>
<feature type="binding site" evidence="7 10">
    <location>
        <position position="358"/>
    </location>
    <ligand>
        <name>Mg(2+)</name>
        <dbReference type="ChEBI" id="CHEBI:18420"/>
    </ligand>
</feature>
<proteinExistence type="inferred from homology"/>
<dbReference type="GO" id="GO:0009113">
    <property type="term" value="P:purine nucleobase biosynthetic process"/>
    <property type="evidence" value="ECO:0007669"/>
    <property type="project" value="UniProtKB-UniRule"/>
</dbReference>
<comment type="cofactor">
    <cofactor evidence="7 11">
        <name>[4Fe-4S] cluster</name>
        <dbReference type="ChEBI" id="CHEBI:49883"/>
    </cofactor>
    <text evidence="7 11">Binds 1 [4Fe-4S] cluster per subunit.</text>
</comment>
<evidence type="ECO:0000256" key="9">
    <source>
        <dbReference type="PIRSR" id="PIRSR000485-1"/>
    </source>
</evidence>
<dbReference type="GO" id="GO:0004044">
    <property type="term" value="F:amidophosphoribosyltransferase activity"/>
    <property type="evidence" value="ECO:0007669"/>
    <property type="project" value="UniProtKB-UniRule"/>
</dbReference>
<keyword evidence="7 11" id="KW-0411">Iron-sulfur</keyword>
<dbReference type="SUPFAM" id="SSF53271">
    <property type="entry name" value="PRTase-like"/>
    <property type="match status" value="1"/>
</dbReference>